<dbReference type="SUPFAM" id="SSF50978">
    <property type="entry name" value="WD40 repeat-like"/>
    <property type="match status" value="1"/>
</dbReference>
<dbReference type="InterPro" id="IPR036322">
    <property type="entry name" value="WD40_repeat_dom_sf"/>
</dbReference>
<protein>
    <submittedName>
        <fullName evidence="1">Uncharacterized protein</fullName>
    </submittedName>
</protein>
<organism evidence="1 2">
    <name type="scientific">Hexamita inflata</name>
    <dbReference type="NCBI Taxonomy" id="28002"/>
    <lineage>
        <taxon>Eukaryota</taxon>
        <taxon>Metamonada</taxon>
        <taxon>Diplomonadida</taxon>
        <taxon>Hexamitidae</taxon>
        <taxon>Hexamitinae</taxon>
        <taxon>Hexamita</taxon>
    </lineage>
</organism>
<evidence type="ECO:0000313" key="2">
    <source>
        <dbReference type="Proteomes" id="UP001642409"/>
    </source>
</evidence>
<reference evidence="1 2" key="1">
    <citation type="submission" date="2024-07" db="EMBL/GenBank/DDBJ databases">
        <authorList>
            <person name="Akdeniz Z."/>
        </authorList>
    </citation>
    <scope>NUCLEOTIDE SEQUENCE [LARGE SCALE GENOMIC DNA]</scope>
</reference>
<evidence type="ECO:0000313" key="1">
    <source>
        <dbReference type="EMBL" id="CAL5971223.1"/>
    </source>
</evidence>
<gene>
    <name evidence="1" type="ORF">HINF_LOCUS1163</name>
</gene>
<comment type="caution">
    <text evidence="1">The sequence shown here is derived from an EMBL/GenBank/DDBJ whole genome shotgun (WGS) entry which is preliminary data.</text>
</comment>
<name>A0ABP1GH53_9EUKA</name>
<dbReference type="EMBL" id="CAXDID020000002">
    <property type="protein sequence ID" value="CAL5971223.1"/>
    <property type="molecule type" value="Genomic_DNA"/>
</dbReference>
<sequence length="791" mass="91179">MTLEFQYQLQLNIEIPEQVVEMQLNSNYIVMQYESYIDVCKIDQNNCSLQSIIQRFQRSKIQSFSYCLELSTLYVVEDQTLWEISVNTDNICGDDLFIEKLITSKNITFTQQLINTQVICNKRIQMVCTIDSFFVIDDFKIIMFKQFDQPIKCSLSGDFLVILRADGLIYSCNLNSMEIKSQGALGFCSNNITISEQYVSCWDKRKLVLYRVQNQALQQISQIELEGQIIDASFVSYIDKIDNKMHEVLCVLIQNDGDRVIFALQTTNFNLQSAQTISCNNIFNNAVIHIQKLQQGCLTTFYESNGSYCVQVHQLILFQTDLANENKLMVYPLIFDENRFKFQFGDAQIAIKGQVKDDGEIQQQIPILELSETCCLNPKHPNIVNKQQKLSDQKKIDSKINKPVMYHQQQKSTLNTRIQLSDKHQLKFKQDQASQSKFEAKIESKIQSNDKKQALKNLPTKLQNLNNQSIYKCVAKMDISEQVQQIQVNSEVVSLVQQKSVQLFQYNTQQQKFKFINSISIPQVPKQVSIHAQSQLLLCSELQGYSIYDCSTKAKLFQQQFQLSDFDPKVFKYYEPNFVSFLWPNYEFKSLVVSGFMNELNVNYFQFKEGDKYSTFQTPVLKHKFEQQIVAGCAYFQQKSSHVYLGYNNNSNSAPVLQIFDLIRLKSSYDLLSCNSQLKNISQICVNDTNQANSNLFALFQQGTENEVEIRDFRVQNGIRHFKFIGKRKTQPLYFINNDQIAFATENAIMRFDIRSGKIEQVSGSLKGVSGVCGFQGGVLCGAEKEVGFWL</sequence>
<proteinExistence type="predicted"/>
<keyword evidence="2" id="KW-1185">Reference proteome</keyword>
<accession>A0ABP1GH53</accession>
<dbReference type="Proteomes" id="UP001642409">
    <property type="component" value="Unassembled WGS sequence"/>
</dbReference>